<dbReference type="AlphaFoldDB" id="A0A6A6NWY8"/>
<keyword evidence="1" id="KW-0732">Signal</keyword>
<dbReference type="InterPro" id="IPR006771">
    <property type="entry name" value="CetA-like"/>
</dbReference>
<dbReference type="Pfam" id="PF04681">
    <property type="entry name" value="Bys1"/>
    <property type="match status" value="1"/>
</dbReference>
<name>A0A6A6NWY8_9PEZI</name>
<accession>A0A6A6NWY8</accession>
<dbReference type="Proteomes" id="UP000799766">
    <property type="component" value="Unassembled WGS sequence"/>
</dbReference>
<protein>
    <submittedName>
        <fullName evidence="2">Putative BYS1 domain protein</fullName>
    </submittedName>
</protein>
<evidence type="ECO:0000313" key="3">
    <source>
        <dbReference type="Proteomes" id="UP000799766"/>
    </source>
</evidence>
<reference evidence="2" key="1">
    <citation type="journal article" date="2020" name="Stud. Mycol.">
        <title>101 Dothideomycetes genomes: a test case for predicting lifestyles and emergence of pathogens.</title>
        <authorList>
            <person name="Haridas S."/>
            <person name="Albert R."/>
            <person name="Binder M."/>
            <person name="Bloem J."/>
            <person name="Labutti K."/>
            <person name="Salamov A."/>
            <person name="Andreopoulos B."/>
            <person name="Baker S."/>
            <person name="Barry K."/>
            <person name="Bills G."/>
            <person name="Bluhm B."/>
            <person name="Cannon C."/>
            <person name="Castanera R."/>
            <person name="Culley D."/>
            <person name="Daum C."/>
            <person name="Ezra D."/>
            <person name="Gonzalez J."/>
            <person name="Henrissat B."/>
            <person name="Kuo A."/>
            <person name="Liang C."/>
            <person name="Lipzen A."/>
            <person name="Lutzoni F."/>
            <person name="Magnuson J."/>
            <person name="Mondo S."/>
            <person name="Nolan M."/>
            <person name="Ohm R."/>
            <person name="Pangilinan J."/>
            <person name="Park H.-J."/>
            <person name="Ramirez L."/>
            <person name="Alfaro M."/>
            <person name="Sun H."/>
            <person name="Tritt A."/>
            <person name="Yoshinaga Y."/>
            <person name="Zwiers L.-H."/>
            <person name="Turgeon B."/>
            <person name="Goodwin S."/>
            <person name="Spatafora J."/>
            <person name="Crous P."/>
            <person name="Grigoriev I."/>
        </authorList>
    </citation>
    <scope>NUCLEOTIDE SEQUENCE</scope>
    <source>
        <strain evidence="2">ATCC 16933</strain>
    </source>
</reference>
<gene>
    <name evidence="2" type="ORF">BDY21DRAFT_348639</name>
</gene>
<evidence type="ECO:0000256" key="1">
    <source>
        <dbReference type="SAM" id="SignalP"/>
    </source>
</evidence>
<dbReference type="PANTHER" id="PTHR36195">
    <property type="entry name" value="DOMAIN PROTEIN, PUTATIVE (AFU_ORTHOLOGUE AFUA_5G01990)-RELATED-RELATED"/>
    <property type="match status" value="1"/>
</dbReference>
<keyword evidence="3" id="KW-1185">Reference proteome</keyword>
<feature type="signal peptide" evidence="1">
    <location>
        <begin position="1"/>
        <end position="19"/>
    </location>
</feature>
<proteinExistence type="predicted"/>
<sequence>MYAATIISSLLALAPAALAVGSAKVENNCDSNVYLWSVDSSVGDQVTLEPGTGYSEPFHWDDQSGGVALKITRVENGLYIANTPQTIFSYTLDGTKIWYDLSDVFGDGFAGESLVVAPADDNCPSIVWADGTPPAGSQTRVCGSNNAVTLTLCA</sequence>
<organism evidence="2 3">
    <name type="scientific">Lineolata rhizophorae</name>
    <dbReference type="NCBI Taxonomy" id="578093"/>
    <lineage>
        <taxon>Eukaryota</taxon>
        <taxon>Fungi</taxon>
        <taxon>Dikarya</taxon>
        <taxon>Ascomycota</taxon>
        <taxon>Pezizomycotina</taxon>
        <taxon>Dothideomycetes</taxon>
        <taxon>Dothideomycetes incertae sedis</taxon>
        <taxon>Lineolatales</taxon>
        <taxon>Lineolataceae</taxon>
        <taxon>Lineolata</taxon>
    </lineage>
</organism>
<evidence type="ECO:0000313" key="2">
    <source>
        <dbReference type="EMBL" id="KAF2455773.1"/>
    </source>
</evidence>
<dbReference type="EMBL" id="MU001685">
    <property type="protein sequence ID" value="KAF2455773.1"/>
    <property type="molecule type" value="Genomic_DNA"/>
</dbReference>
<dbReference type="OrthoDB" id="3682664at2759"/>
<feature type="chain" id="PRO_5025351549" evidence="1">
    <location>
        <begin position="20"/>
        <end position="154"/>
    </location>
</feature>
<dbReference type="PANTHER" id="PTHR36195:SF4">
    <property type="entry name" value="DOMAIN PROTEIN, PUTATIVE (AFU_ORTHOLOGUE AFUA_5G01990)-RELATED"/>
    <property type="match status" value="1"/>
</dbReference>